<dbReference type="Proteomes" id="UP000186955">
    <property type="component" value="Unassembled WGS sequence"/>
</dbReference>
<proteinExistence type="predicted"/>
<evidence type="ECO:0000313" key="1">
    <source>
        <dbReference type="EMBL" id="OKO95957.1"/>
    </source>
</evidence>
<protein>
    <submittedName>
        <fullName evidence="1">Uncharacterized protein</fullName>
    </submittedName>
</protein>
<evidence type="ECO:0000313" key="2">
    <source>
        <dbReference type="Proteomes" id="UP000186955"/>
    </source>
</evidence>
<sequence length="198" mass="22143">MLPKKPFPLRVSVLFATPAANNRYAIRAFRFQTLRKTVTVFGANMGMSFTVNAEGKKEGLTPNGHDSKSGIRSFVDSKTIIIVHGDNHKIWSFCVYREHLGRNDLRTPYAMLRNAHSHKTLHKPRAHIAEHNHQRPQDIANCDNQALCAHQATERMIDKLAELSMAGNPVSSGLGTALMRRGEDEDVEDCRLLGAENT</sequence>
<dbReference type="AlphaFoldDB" id="A0A1Q5T6S6"/>
<keyword evidence="2" id="KW-1185">Reference proteome</keyword>
<organism evidence="1 2">
    <name type="scientific">Penicillium subrubescens</name>
    <dbReference type="NCBI Taxonomy" id="1316194"/>
    <lineage>
        <taxon>Eukaryota</taxon>
        <taxon>Fungi</taxon>
        <taxon>Dikarya</taxon>
        <taxon>Ascomycota</taxon>
        <taxon>Pezizomycotina</taxon>
        <taxon>Eurotiomycetes</taxon>
        <taxon>Eurotiomycetidae</taxon>
        <taxon>Eurotiales</taxon>
        <taxon>Aspergillaceae</taxon>
        <taxon>Penicillium</taxon>
    </lineage>
</organism>
<comment type="caution">
    <text evidence="1">The sequence shown here is derived from an EMBL/GenBank/DDBJ whole genome shotgun (WGS) entry which is preliminary data.</text>
</comment>
<dbReference type="EMBL" id="MNBE01000701">
    <property type="protein sequence ID" value="OKO95957.1"/>
    <property type="molecule type" value="Genomic_DNA"/>
</dbReference>
<reference evidence="1 2" key="1">
    <citation type="submission" date="2016-10" db="EMBL/GenBank/DDBJ databases">
        <title>Genome sequence of the ascomycete fungus Penicillium subrubescens.</title>
        <authorList>
            <person name="De Vries R.P."/>
            <person name="Peng M."/>
            <person name="Dilokpimol A."/>
            <person name="Hilden K."/>
            <person name="Makela M.R."/>
            <person name="Grigoriev I."/>
            <person name="Riley R."/>
            <person name="Granchi Z."/>
        </authorList>
    </citation>
    <scope>NUCLEOTIDE SEQUENCE [LARGE SCALE GENOMIC DNA]</scope>
    <source>
        <strain evidence="1 2">CBS 132785</strain>
    </source>
</reference>
<accession>A0A1Q5T6S6</accession>
<name>A0A1Q5T6S6_9EURO</name>
<gene>
    <name evidence="1" type="ORF">PENSUB_10978</name>
</gene>